<proteinExistence type="predicted"/>
<sequence>SNESDGVTFSSNSNSSGSCVLEKTYASLNFFQHNSVLNSSLSTLDFIFSNISDVLVSRSLDHLVPCDFFHPALEISLLCTLHLPFENNS</sequence>
<dbReference type="AlphaFoldDB" id="A0A6G0Z948"/>
<dbReference type="Proteomes" id="UP000478052">
    <property type="component" value="Unassembled WGS sequence"/>
</dbReference>
<organism evidence="1 2">
    <name type="scientific">Aphis craccivora</name>
    <name type="common">Cowpea aphid</name>
    <dbReference type="NCBI Taxonomy" id="307492"/>
    <lineage>
        <taxon>Eukaryota</taxon>
        <taxon>Metazoa</taxon>
        <taxon>Ecdysozoa</taxon>
        <taxon>Arthropoda</taxon>
        <taxon>Hexapoda</taxon>
        <taxon>Insecta</taxon>
        <taxon>Pterygota</taxon>
        <taxon>Neoptera</taxon>
        <taxon>Paraneoptera</taxon>
        <taxon>Hemiptera</taxon>
        <taxon>Sternorrhyncha</taxon>
        <taxon>Aphidomorpha</taxon>
        <taxon>Aphidoidea</taxon>
        <taxon>Aphididae</taxon>
        <taxon>Aphidini</taxon>
        <taxon>Aphis</taxon>
        <taxon>Aphis</taxon>
    </lineage>
</organism>
<name>A0A6G0Z948_APHCR</name>
<protein>
    <submittedName>
        <fullName evidence="1">Uncharacterized protein</fullName>
    </submittedName>
</protein>
<dbReference type="OrthoDB" id="6610828at2759"/>
<accession>A0A6G0Z948</accession>
<feature type="non-terminal residue" evidence="1">
    <location>
        <position position="1"/>
    </location>
</feature>
<reference evidence="1 2" key="1">
    <citation type="submission" date="2019-08" db="EMBL/GenBank/DDBJ databases">
        <title>Whole genome of Aphis craccivora.</title>
        <authorList>
            <person name="Voronova N.V."/>
            <person name="Shulinski R.S."/>
            <person name="Bandarenka Y.V."/>
            <person name="Zhorov D.G."/>
            <person name="Warner D."/>
        </authorList>
    </citation>
    <scope>NUCLEOTIDE SEQUENCE [LARGE SCALE GENOMIC DNA]</scope>
    <source>
        <strain evidence="1">180601</strain>
        <tissue evidence="1">Whole Body</tissue>
    </source>
</reference>
<evidence type="ECO:0000313" key="1">
    <source>
        <dbReference type="EMBL" id="KAF0767356.1"/>
    </source>
</evidence>
<evidence type="ECO:0000313" key="2">
    <source>
        <dbReference type="Proteomes" id="UP000478052"/>
    </source>
</evidence>
<keyword evidence="2" id="KW-1185">Reference proteome</keyword>
<gene>
    <name evidence="1" type="ORF">FWK35_00019645</name>
</gene>
<comment type="caution">
    <text evidence="1">The sequence shown here is derived from an EMBL/GenBank/DDBJ whole genome shotgun (WGS) entry which is preliminary data.</text>
</comment>
<dbReference type="EMBL" id="VUJU01000987">
    <property type="protein sequence ID" value="KAF0767356.1"/>
    <property type="molecule type" value="Genomic_DNA"/>
</dbReference>